<organism evidence="11 12">
    <name type="scientific">Brevibacterium daeguense</name>
    <dbReference type="NCBI Taxonomy" id="909936"/>
    <lineage>
        <taxon>Bacteria</taxon>
        <taxon>Bacillati</taxon>
        <taxon>Actinomycetota</taxon>
        <taxon>Actinomycetes</taxon>
        <taxon>Micrococcales</taxon>
        <taxon>Brevibacteriaceae</taxon>
        <taxon>Brevibacterium</taxon>
    </lineage>
</organism>
<reference evidence="12" key="1">
    <citation type="journal article" date="2019" name="Int. J. Syst. Evol. Microbiol.">
        <title>The Global Catalogue of Microorganisms (GCM) 10K type strain sequencing project: providing services to taxonomists for standard genome sequencing and annotation.</title>
        <authorList>
            <consortium name="The Broad Institute Genomics Platform"/>
            <consortium name="The Broad Institute Genome Sequencing Center for Infectious Disease"/>
            <person name="Wu L."/>
            <person name="Ma J."/>
        </authorList>
    </citation>
    <scope>NUCLEOTIDE SEQUENCE [LARGE SCALE GENOMIC DNA]</scope>
    <source>
        <strain evidence="12">JCM 17458</strain>
    </source>
</reference>
<evidence type="ECO:0000256" key="4">
    <source>
        <dbReference type="ARBA" id="ARBA00022475"/>
    </source>
</evidence>
<dbReference type="PROSITE" id="PS50928">
    <property type="entry name" value="ABC_TM1"/>
    <property type="match status" value="1"/>
</dbReference>
<feature type="transmembrane region" description="Helical" evidence="8">
    <location>
        <begin position="162"/>
        <end position="185"/>
    </location>
</feature>
<evidence type="ECO:0000256" key="3">
    <source>
        <dbReference type="ARBA" id="ARBA00022448"/>
    </source>
</evidence>
<feature type="compositionally biased region" description="Polar residues" evidence="9">
    <location>
        <begin position="1"/>
        <end position="11"/>
    </location>
</feature>
<protein>
    <submittedName>
        <fullName evidence="11">ABC transporter permease subunit</fullName>
    </submittedName>
</protein>
<dbReference type="CDD" id="cd06261">
    <property type="entry name" value="TM_PBP2"/>
    <property type="match status" value="1"/>
</dbReference>
<keyword evidence="12" id="KW-1185">Reference proteome</keyword>
<evidence type="ECO:0000313" key="11">
    <source>
        <dbReference type="EMBL" id="GAA4283923.1"/>
    </source>
</evidence>
<dbReference type="EMBL" id="BAABAZ010000005">
    <property type="protein sequence ID" value="GAA4283923.1"/>
    <property type="molecule type" value="Genomic_DNA"/>
</dbReference>
<keyword evidence="6 8" id="KW-1133">Transmembrane helix</keyword>
<dbReference type="PANTHER" id="PTHR42929">
    <property type="entry name" value="INNER MEMBRANE ABC TRANSPORTER PERMEASE PROTEIN YDCU-RELATED-RELATED"/>
    <property type="match status" value="1"/>
</dbReference>
<dbReference type="InterPro" id="IPR035906">
    <property type="entry name" value="MetI-like_sf"/>
</dbReference>
<comment type="subcellular location">
    <subcellularLocation>
        <location evidence="1 8">Cell membrane</location>
        <topology evidence="1 8">Multi-pass membrane protein</topology>
    </subcellularLocation>
</comment>
<feature type="transmembrane region" description="Helical" evidence="8">
    <location>
        <begin position="64"/>
        <end position="89"/>
    </location>
</feature>
<evidence type="ECO:0000256" key="1">
    <source>
        <dbReference type="ARBA" id="ARBA00004651"/>
    </source>
</evidence>
<dbReference type="PANTHER" id="PTHR42929:SF1">
    <property type="entry name" value="INNER MEMBRANE ABC TRANSPORTER PERMEASE PROTEIN YDCU-RELATED"/>
    <property type="match status" value="1"/>
</dbReference>
<dbReference type="Gene3D" id="1.10.3720.10">
    <property type="entry name" value="MetI-like"/>
    <property type="match status" value="1"/>
</dbReference>
<feature type="compositionally biased region" description="Basic residues" evidence="9">
    <location>
        <begin position="34"/>
        <end position="46"/>
    </location>
</feature>
<accession>A0ABP8EIY2</accession>
<gene>
    <name evidence="11" type="ORF">GCM10022261_14540</name>
</gene>
<feature type="transmembrane region" description="Helical" evidence="8">
    <location>
        <begin position="316"/>
        <end position="335"/>
    </location>
</feature>
<dbReference type="Proteomes" id="UP001501586">
    <property type="component" value="Unassembled WGS sequence"/>
</dbReference>
<feature type="transmembrane region" description="Helical" evidence="8">
    <location>
        <begin position="205"/>
        <end position="224"/>
    </location>
</feature>
<dbReference type="SUPFAM" id="SSF161098">
    <property type="entry name" value="MetI-like"/>
    <property type="match status" value="1"/>
</dbReference>
<evidence type="ECO:0000256" key="5">
    <source>
        <dbReference type="ARBA" id="ARBA00022692"/>
    </source>
</evidence>
<evidence type="ECO:0000259" key="10">
    <source>
        <dbReference type="PROSITE" id="PS50928"/>
    </source>
</evidence>
<sequence length="344" mass="37520">MSAGTGLTPSHEQVPAPAAVRPEQAVPAGSRQGRSGRSRRRNRRRERQQMSTAERRQHSRQGRLGYWFVLPGFAFLALFFALPVLVMLATSLFAPVPGGGVGAFQPALEFSNYTEVLVLYWVPLLRSFAFALITTVAALLIGYPIAYLVAVRLRGHRLAQGLLLVLIIAPFFASFILRTQAWKIILSDDGLVVGALKALSLMPPGAHLTATAVAVVAGMTYNFLPFMTLPIFANLERLDARLIEAGSDLYASPWETFRKVTLPLSMPGVLAGTLLTFIPAAGDYINASLLGNNRNTTMIGQIIESRFFQAADYPQAAALAFVLMVAILILVMAYVRRFGTKELL</sequence>
<feature type="region of interest" description="Disordered" evidence="9">
    <location>
        <begin position="1"/>
        <end position="57"/>
    </location>
</feature>
<evidence type="ECO:0000313" key="12">
    <source>
        <dbReference type="Proteomes" id="UP001501586"/>
    </source>
</evidence>
<evidence type="ECO:0000256" key="8">
    <source>
        <dbReference type="RuleBase" id="RU363032"/>
    </source>
</evidence>
<evidence type="ECO:0000256" key="9">
    <source>
        <dbReference type="SAM" id="MobiDB-lite"/>
    </source>
</evidence>
<keyword evidence="3 8" id="KW-0813">Transport</keyword>
<feature type="transmembrane region" description="Helical" evidence="8">
    <location>
        <begin position="128"/>
        <end position="150"/>
    </location>
</feature>
<comment type="similarity">
    <text evidence="2">Belongs to the binding-protein-dependent transport system permease family. CysTW subfamily.</text>
</comment>
<keyword evidence="5 8" id="KW-0812">Transmembrane</keyword>
<evidence type="ECO:0000256" key="2">
    <source>
        <dbReference type="ARBA" id="ARBA00007069"/>
    </source>
</evidence>
<dbReference type="InterPro" id="IPR000515">
    <property type="entry name" value="MetI-like"/>
</dbReference>
<feature type="domain" description="ABC transmembrane type-1" evidence="10">
    <location>
        <begin position="124"/>
        <end position="334"/>
    </location>
</feature>
<evidence type="ECO:0000256" key="7">
    <source>
        <dbReference type="ARBA" id="ARBA00023136"/>
    </source>
</evidence>
<name>A0ABP8EIY2_9MICO</name>
<evidence type="ECO:0000256" key="6">
    <source>
        <dbReference type="ARBA" id="ARBA00022989"/>
    </source>
</evidence>
<feature type="transmembrane region" description="Helical" evidence="8">
    <location>
        <begin position="260"/>
        <end position="281"/>
    </location>
</feature>
<comment type="caution">
    <text evidence="11">The sequence shown here is derived from an EMBL/GenBank/DDBJ whole genome shotgun (WGS) entry which is preliminary data.</text>
</comment>
<keyword evidence="4" id="KW-1003">Cell membrane</keyword>
<keyword evidence="7 8" id="KW-0472">Membrane</keyword>
<dbReference type="Pfam" id="PF00528">
    <property type="entry name" value="BPD_transp_1"/>
    <property type="match status" value="1"/>
</dbReference>
<proteinExistence type="inferred from homology"/>